<evidence type="ECO:0000256" key="1">
    <source>
        <dbReference type="SAM" id="SignalP"/>
    </source>
</evidence>
<feature type="signal peptide" evidence="1">
    <location>
        <begin position="1"/>
        <end position="25"/>
    </location>
</feature>
<accession>A0A397XWQ4</accession>
<feature type="chain" id="PRO_5017451991" evidence="1">
    <location>
        <begin position="26"/>
        <end position="61"/>
    </location>
</feature>
<evidence type="ECO:0000313" key="3">
    <source>
        <dbReference type="Proteomes" id="UP000264353"/>
    </source>
</evidence>
<protein>
    <submittedName>
        <fullName evidence="2">Uncharacterized protein</fullName>
    </submittedName>
</protein>
<sequence length="61" mass="7181">MRKERNKGTVFIVMFLALMVDDIFHTIRPSTISSSYPEVYQRNYLEEYSGDSLFLSKGSRR</sequence>
<dbReference type="EMBL" id="CM010637">
    <property type="protein sequence ID" value="RID42930.1"/>
    <property type="molecule type" value="Genomic_DNA"/>
</dbReference>
<keyword evidence="1" id="KW-0732">Signal</keyword>
<reference evidence="2 3" key="1">
    <citation type="submission" date="2018-06" db="EMBL/GenBank/DDBJ databases">
        <title>WGS assembly of Brassica rapa FPsc.</title>
        <authorList>
            <person name="Bowman J."/>
            <person name="Kohchi T."/>
            <person name="Yamato K."/>
            <person name="Jenkins J."/>
            <person name="Shu S."/>
            <person name="Ishizaki K."/>
            <person name="Yamaoka S."/>
            <person name="Nishihama R."/>
            <person name="Nakamura Y."/>
            <person name="Berger F."/>
            <person name="Adam C."/>
            <person name="Aki S."/>
            <person name="Althoff F."/>
            <person name="Araki T."/>
            <person name="Arteaga-Vazquez M."/>
            <person name="Balasubrmanian S."/>
            <person name="Bauer D."/>
            <person name="Boehm C."/>
            <person name="Briginshaw L."/>
            <person name="Caballero-Perez J."/>
            <person name="Catarino B."/>
            <person name="Chen F."/>
            <person name="Chiyoda S."/>
            <person name="Chovatia M."/>
            <person name="Davies K."/>
            <person name="Delmans M."/>
            <person name="Demura T."/>
            <person name="Dierschke T."/>
            <person name="Dolan L."/>
            <person name="Dorantes-Acosta A."/>
            <person name="Eklund D."/>
            <person name="Florent S."/>
            <person name="Flores-Sandoval E."/>
            <person name="Fujiyama A."/>
            <person name="Fukuzawa H."/>
            <person name="Galik B."/>
            <person name="Grimanelli D."/>
            <person name="Grimwood J."/>
            <person name="Grossniklaus U."/>
            <person name="Hamada T."/>
            <person name="Haseloff J."/>
            <person name="Hetherington A."/>
            <person name="Higo A."/>
            <person name="Hirakawa Y."/>
            <person name="Hundley H."/>
            <person name="Ikeda Y."/>
            <person name="Inoue K."/>
            <person name="Inoue S."/>
            <person name="Ishida S."/>
            <person name="Jia Q."/>
            <person name="Kakita M."/>
            <person name="Kanazawa T."/>
            <person name="Kawai Y."/>
            <person name="Kawashima T."/>
            <person name="Kennedy M."/>
            <person name="Kinose K."/>
            <person name="Kinoshita T."/>
            <person name="Kohara Y."/>
            <person name="Koide E."/>
            <person name="Komatsu K."/>
            <person name="Kopischke S."/>
            <person name="Kubo M."/>
            <person name="Kyozuka J."/>
            <person name="Lagercrantz U."/>
            <person name="Lin S."/>
            <person name="Lindquist E."/>
            <person name="Lipzen A."/>
            <person name="Lu C."/>
            <person name="Luna E."/>
            <person name="Martienssen R."/>
            <person name="Minamino N."/>
            <person name="Mizutani M."/>
            <person name="Mizutani M."/>
            <person name="Mochizuki N."/>
            <person name="Monte I."/>
            <person name="Mosher R."/>
            <person name="Nagasaki H."/>
            <person name="Nakagami H."/>
            <person name="Naramoto S."/>
            <person name="Nishitani K."/>
            <person name="Ohtani M."/>
            <person name="Okamoto T."/>
            <person name="Okumura M."/>
            <person name="Phillips J."/>
            <person name="Pollak B."/>
            <person name="Reinders A."/>
            <person name="Roevekamp M."/>
            <person name="Sano R."/>
            <person name="Sawa S."/>
            <person name="Schmid M."/>
            <person name="Shirakawa M."/>
            <person name="Solano R."/>
            <person name="Spunde A."/>
            <person name="Suetsugu N."/>
            <person name="Sugano S."/>
            <person name="Sugiyama A."/>
            <person name="Sun R."/>
            <person name="Suzuki Y."/>
            <person name="Takenaka M."/>
            <person name="Takezawa D."/>
            <person name="Tomogane H."/>
            <person name="Tsuzuki M."/>
            <person name="Ueda T."/>
            <person name="Umeda M."/>
            <person name="Ward J."/>
            <person name="Watanabe Y."/>
            <person name="Yazaki K."/>
            <person name="Yokoyama R."/>
            <person name="Yoshitake Y."/>
            <person name="Yotsui I."/>
            <person name="Zachgo S."/>
            <person name="Schmutz J."/>
        </authorList>
    </citation>
    <scope>NUCLEOTIDE SEQUENCE [LARGE SCALE GENOMIC DNA]</scope>
    <source>
        <strain evidence="3">cv. B-3</strain>
    </source>
</reference>
<evidence type="ECO:0000313" key="2">
    <source>
        <dbReference type="EMBL" id="RID42930.1"/>
    </source>
</evidence>
<organism evidence="2 3">
    <name type="scientific">Brassica campestris</name>
    <name type="common">Field mustard</name>
    <dbReference type="NCBI Taxonomy" id="3711"/>
    <lineage>
        <taxon>Eukaryota</taxon>
        <taxon>Viridiplantae</taxon>
        <taxon>Streptophyta</taxon>
        <taxon>Embryophyta</taxon>
        <taxon>Tracheophyta</taxon>
        <taxon>Spermatophyta</taxon>
        <taxon>Magnoliopsida</taxon>
        <taxon>eudicotyledons</taxon>
        <taxon>Gunneridae</taxon>
        <taxon>Pentapetalae</taxon>
        <taxon>rosids</taxon>
        <taxon>malvids</taxon>
        <taxon>Brassicales</taxon>
        <taxon>Brassicaceae</taxon>
        <taxon>Brassiceae</taxon>
        <taxon>Brassica</taxon>
    </lineage>
</organism>
<proteinExistence type="predicted"/>
<gene>
    <name evidence="2" type="ORF">BRARA_J02782</name>
</gene>
<dbReference type="Proteomes" id="UP000264353">
    <property type="component" value="Chromosome A10"/>
</dbReference>
<dbReference type="AlphaFoldDB" id="A0A397XWQ4"/>
<name>A0A397XWQ4_BRACM</name>